<feature type="region of interest" description="Disordered" evidence="1">
    <location>
        <begin position="56"/>
        <end position="90"/>
    </location>
</feature>
<comment type="caution">
    <text evidence="2">The sequence shown here is derived from an EMBL/GenBank/DDBJ whole genome shotgun (WGS) entry which is preliminary data.</text>
</comment>
<dbReference type="InterPro" id="IPR024242">
    <property type="entry name" value="NCE101"/>
</dbReference>
<keyword evidence="3" id="KW-1185">Reference proteome</keyword>
<dbReference type="Pfam" id="PF11654">
    <property type="entry name" value="NCE101"/>
    <property type="match status" value="1"/>
</dbReference>
<dbReference type="OrthoDB" id="2155101at2759"/>
<proteinExistence type="predicted"/>
<evidence type="ECO:0000313" key="3">
    <source>
        <dbReference type="Proteomes" id="UP000308199"/>
    </source>
</evidence>
<accession>A0A4S4L3T9</accession>
<gene>
    <name evidence="2" type="ORF">EW145_g5714</name>
</gene>
<dbReference type="PANTHER" id="PTHR28011:SF1">
    <property type="entry name" value="NON-CLASSICAL EXPORT PROTEIN 1"/>
    <property type="match status" value="1"/>
</dbReference>
<dbReference type="AlphaFoldDB" id="A0A4S4L3T9"/>
<dbReference type="PANTHER" id="PTHR28011">
    <property type="entry name" value="NON-CLASSICAL EXPORT PROTEIN 1"/>
    <property type="match status" value="1"/>
</dbReference>
<sequence length="90" mass="9697">MAPPALLSRALDPVLGVFTGALAFYLHEANPRTAPPPGESLRELARWKRAKLAAQREKAVSVPEDEPQLQAGIAELLRDGEGGNSKRQQA</sequence>
<evidence type="ECO:0000313" key="2">
    <source>
        <dbReference type="EMBL" id="THH04180.1"/>
    </source>
</evidence>
<dbReference type="Proteomes" id="UP000308199">
    <property type="component" value="Unassembled WGS sequence"/>
</dbReference>
<dbReference type="EMBL" id="SGPK01000368">
    <property type="protein sequence ID" value="THH04180.1"/>
    <property type="molecule type" value="Genomic_DNA"/>
</dbReference>
<evidence type="ECO:0000256" key="1">
    <source>
        <dbReference type="SAM" id="MobiDB-lite"/>
    </source>
</evidence>
<protein>
    <submittedName>
        <fullName evidence="2">Uncharacterized protein</fullName>
    </submittedName>
</protein>
<name>A0A4S4L3T9_9AGAM</name>
<organism evidence="2 3">
    <name type="scientific">Phellinidium pouzarii</name>
    <dbReference type="NCBI Taxonomy" id="167371"/>
    <lineage>
        <taxon>Eukaryota</taxon>
        <taxon>Fungi</taxon>
        <taxon>Dikarya</taxon>
        <taxon>Basidiomycota</taxon>
        <taxon>Agaricomycotina</taxon>
        <taxon>Agaricomycetes</taxon>
        <taxon>Hymenochaetales</taxon>
        <taxon>Hymenochaetaceae</taxon>
        <taxon>Phellinidium</taxon>
    </lineage>
</organism>
<reference evidence="2 3" key="1">
    <citation type="submission" date="2019-02" db="EMBL/GenBank/DDBJ databases">
        <title>Genome sequencing of the rare red list fungi Phellinidium pouzarii.</title>
        <authorList>
            <person name="Buettner E."/>
            <person name="Kellner H."/>
        </authorList>
    </citation>
    <scope>NUCLEOTIDE SEQUENCE [LARGE SCALE GENOMIC DNA]</scope>
    <source>
        <strain evidence="2 3">DSM 108285</strain>
    </source>
</reference>
<dbReference type="GO" id="GO:0009306">
    <property type="term" value="P:protein secretion"/>
    <property type="evidence" value="ECO:0007669"/>
    <property type="project" value="InterPro"/>
</dbReference>